<dbReference type="EMBL" id="ASPP01033106">
    <property type="protein sequence ID" value="ETO03508.1"/>
    <property type="molecule type" value="Genomic_DNA"/>
</dbReference>
<keyword evidence="2" id="KW-1185">Reference proteome</keyword>
<reference evidence="1 2" key="1">
    <citation type="journal article" date="2013" name="Curr. Biol.">
        <title>The Genome of the Foraminiferan Reticulomyxa filosa.</title>
        <authorList>
            <person name="Glockner G."/>
            <person name="Hulsmann N."/>
            <person name="Schleicher M."/>
            <person name="Noegel A.A."/>
            <person name="Eichinger L."/>
            <person name="Gallinger C."/>
            <person name="Pawlowski J."/>
            <person name="Sierra R."/>
            <person name="Euteneuer U."/>
            <person name="Pillet L."/>
            <person name="Moustafa A."/>
            <person name="Platzer M."/>
            <person name="Groth M."/>
            <person name="Szafranski K."/>
            <person name="Schliwa M."/>
        </authorList>
    </citation>
    <scope>NUCLEOTIDE SEQUENCE [LARGE SCALE GENOMIC DNA]</scope>
</reference>
<organism evidence="1 2">
    <name type="scientific">Reticulomyxa filosa</name>
    <dbReference type="NCBI Taxonomy" id="46433"/>
    <lineage>
        <taxon>Eukaryota</taxon>
        <taxon>Sar</taxon>
        <taxon>Rhizaria</taxon>
        <taxon>Retaria</taxon>
        <taxon>Foraminifera</taxon>
        <taxon>Monothalamids</taxon>
        <taxon>Reticulomyxidae</taxon>
        <taxon>Reticulomyxa</taxon>
    </lineage>
</organism>
<dbReference type="Proteomes" id="UP000023152">
    <property type="component" value="Unassembled WGS sequence"/>
</dbReference>
<gene>
    <name evidence="1" type="ORF">RFI_33897</name>
</gene>
<evidence type="ECO:0000313" key="1">
    <source>
        <dbReference type="EMBL" id="ETO03508.1"/>
    </source>
</evidence>
<name>X6LNK7_RETFI</name>
<sequence length="203" mass="23718">MAVVAQSNVKNLFTTNVNRIQVSGAVLLQQLSTKIVLKYNLLVPTNNGNLVRESLLYCLWTKLSLTNCFQYRLLTTRDALDCPQESNKEECVKSKKRKYKCIVDPKLVEWMCKISNNDHYPRSKYVSYQKGDEFCMPLESLKKILTLLQEERKKKDVIISRKIETKRYQYCDITTSAATELAEEMEDKEEYNAVSWSSEQYRD</sequence>
<proteinExistence type="predicted"/>
<protein>
    <submittedName>
        <fullName evidence="1">Uncharacterized protein</fullName>
    </submittedName>
</protein>
<accession>X6LNK7</accession>
<evidence type="ECO:0000313" key="2">
    <source>
        <dbReference type="Proteomes" id="UP000023152"/>
    </source>
</evidence>
<comment type="caution">
    <text evidence="1">The sequence shown here is derived from an EMBL/GenBank/DDBJ whole genome shotgun (WGS) entry which is preliminary data.</text>
</comment>
<dbReference type="AlphaFoldDB" id="X6LNK7"/>